<reference evidence="4" key="1">
    <citation type="journal article" date="2019" name="Int. J. Syst. Evol. Microbiol.">
        <title>The Global Catalogue of Microorganisms (GCM) 10K type strain sequencing project: providing services to taxonomists for standard genome sequencing and annotation.</title>
        <authorList>
            <consortium name="The Broad Institute Genomics Platform"/>
            <consortium name="The Broad Institute Genome Sequencing Center for Infectious Disease"/>
            <person name="Wu L."/>
            <person name="Ma J."/>
        </authorList>
    </citation>
    <scope>NUCLEOTIDE SEQUENCE [LARGE SCALE GENOMIC DNA]</scope>
    <source>
        <strain evidence="4">CGMCC 4.7289</strain>
    </source>
</reference>
<gene>
    <name evidence="3" type="ORF">ACFOZ4_18660</name>
</gene>
<sequence>MRPEEPEDRFVGAARVPSRAVDPVTAVPAPAARPPRPNRALWFAGAGAVAVIVLSIGVLVGYALRPAPVASPGAAAKTSASPKPPPRDSPKTVTQRYLDAVVAGDKTKSDKELCGLLRGTPQNQADLSQYHVNDLVTLEAQEGKVDGKRATVEVKVAVPILGSTRFTVDLVDEKGVWKVCGFGAGQ</sequence>
<evidence type="ECO:0000313" key="4">
    <source>
        <dbReference type="Proteomes" id="UP001595816"/>
    </source>
</evidence>
<organism evidence="3 4">
    <name type="scientific">Hamadaea flava</name>
    <dbReference type="NCBI Taxonomy" id="1742688"/>
    <lineage>
        <taxon>Bacteria</taxon>
        <taxon>Bacillati</taxon>
        <taxon>Actinomycetota</taxon>
        <taxon>Actinomycetes</taxon>
        <taxon>Micromonosporales</taxon>
        <taxon>Micromonosporaceae</taxon>
        <taxon>Hamadaea</taxon>
    </lineage>
</organism>
<accession>A0ABV8LQN7</accession>
<comment type="caution">
    <text evidence="3">The sequence shown here is derived from an EMBL/GenBank/DDBJ whole genome shotgun (WGS) entry which is preliminary data.</text>
</comment>
<name>A0ABV8LQN7_9ACTN</name>
<keyword evidence="2" id="KW-0472">Membrane</keyword>
<protein>
    <recommendedName>
        <fullName evidence="5">DUF4878 domain-containing protein</fullName>
    </recommendedName>
</protein>
<evidence type="ECO:0008006" key="5">
    <source>
        <dbReference type="Google" id="ProtNLM"/>
    </source>
</evidence>
<feature type="region of interest" description="Disordered" evidence="1">
    <location>
        <begin position="71"/>
        <end position="93"/>
    </location>
</feature>
<feature type="compositionally biased region" description="Low complexity" evidence="1">
    <location>
        <begin position="71"/>
        <end position="81"/>
    </location>
</feature>
<keyword evidence="2" id="KW-0812">Transmembrane</keyword>
<evidence type="ECO:0000313" key="3">
    <source>
        <dbReference type="EMBL" id="MFC4132635.1"/>
    </source>
</evidence>
<keyword evidence="4" id="KW-1185">Reference proteome</keyword>
<keyword evidence="2" id="KW-1133">Transmembrane helix</keyword>
<proteinExistence type="predicted"/>
<dbReference type="Proteomes" id="UP001595816">
    <property type="component" value="Unassembled WGS sequence"/>
</dbReference>
<evidence type="ECO:0000256" key="2">
    <source>
        <dbReference type="SAM" id="Phobius"/>
    </source>
</evidence>
<dbReference type="RefSeq" id="WP_253752879.1">
    <property type="nucleotide sequence ID" value="NZ_JAMZDZ010000001.1"/>
</dbReference>
<dbReference type="EMBL" id="JBHSAY010000009">
    <property type="protein sequence ID" value="MFC4132635.1"/>
    <property type="molecule type" value="Genomic_DNA"/>
</dbReference>
<evidence type="ECO:0000256" key="1">
    <source>
        <dbReference type="SAM" id="MobiDB-lite"/>
    </source>
</evidence>
<feature type="transmembrane region" description="Helical" evidence="2">
    <location>
        <begin position="40"/>
        <end position="64"/>
    </location>
</feature>